<dbReference type="Proteomes" id="UP000799437">
    <property type="component" value="Unassembled WGS sequence"/>
</dbReference>
<evidence type="ECO:0000313" key="2">
    <source>
        <dbReference type="EMBL" id="KAF2763427.1"/>
    </source>
</evidence>
<dbReference type="OrthoDB" id="2115692at2759"/>
<dbReference type="PANTHER" id="PTHR42791:SF17">
    <property type="entry name" value="ACETYLTRANSFERASE, GNAT FAMILY FAMILY (AFU_ORTHOLOGUE AFUA_8G05690)"/>
    <property type="match status" value="1"/>
</dbReference>
<dbReference type="SUPFAM" id="SSF55729">
    <property type="entry name" value="Acyl-CoA N-acyltransferases (Nat)"/>
    <property type="match status" value="1"/>
</dbReference>
<dbReference type="InterPro" id="IPR000182">
    <property type="entry name" value="GNAT_dom"/>
</dbReference>
<evidence type="ECO:0000313" key="3">
    <source>
        <dbReference type="Proteomes" id="UP000799437"/>
    </source>
</evidence>
<dbReference type="PANTHER" id="PTHR42791">
    <property type="entry name" value="GNAT FAMILY ACETYLTRANSFERASE"/>
    <property type="match status" value="1"/>
</dbReference>
<dbReference type="CDD" id="cd04301">
    <property type="entry name" value="NAT_SF"/>
    <property type="match status" value="1"/>
</dbReference>
<accession>A0A6A6WMH8</accession>
<name>A0A6A6WMH8_9PEZI</name>
<organism evidence="2 3">
    <name type="scientific">Pseudovirgaria hyperparasitica</name>
    <dbReference type="NCBI Taxonomy" id="470096"/>
    <lineage>
        <taxon>Eukaryota</taxon>
        <taxon>Fungi</taxon>
        <taxon>Dikarya</taxon>
        <taxon>Ascomycota</taxon>
        <taxon>Pezizomycotina</taxon>
        <taxon>Dothideomycetes</taxon>
        <taxon>Dothideomycetes incertae sedis</taxon>
        <taxon>Acrospermales</taxon>
        <taxon>Acrospermaceae</taxon>
        <taxon>Pseudovirgaria</taxon>
    </lineage>
</organism>
<protein>
    <submittedName>
        <fullName evidence="2">Acetyltransferas-like protein</fullName>
    </submittedName>
</protein>
<dbReference type="GeneID" id="54486203"/>
<dbReference type="PROSITE" id="PS51186">
    <property type="entry name" value="GNAT"/>
    <property type="match status" value="1"/>
</dbReference>
<gene>
    <name evidence="2" type="ORF">EJ05DRAFT_482232</name>
</gene>
<dbReference type="GO" id="GO:0016747">
    <property type="term" value="F:acyltransferase activity, transferring groups other than amino-acyl groups"/>
    <property type="evidence" value="ECO:0007669"/>
    <property type="project" value="InterPro"/>
</dbReference>
<feature type="domain" description="N-acetyltransferase" evidence="1">
    <location>
        <begin position="4"/>
        <end position="203"/>
    </location>
</feature>
<dbReference type="Pfam" id="PF00583">
    <property type="entry name" value="Acetyltransf_1"/>
    <property type="match status" value="1"/>
</dbReference>
<dbReference type="EMBL" id="ML996565">
    <property type="protein sequence ID" value="KAF2763427.1"/>
    <property type="molecule type" value="Genomic_DNA"/>
</dbReference>
<dbReference type="Gene3D" id="3.40.630.30">
    <property type="match status" value="1"/>
</dbReference>
<keyword evidence="3" id="KW-1185">Reference proteome</keyword>
<proteinExistence type="predicted"/>
<evidence type="ECO:0000259" key="1">
    <source>
        <dbReference type="PROSITE" id="PS51186"/>
    </source>
</evidence>
<dbReference type="AlphaFoldDB" id="A0A6A6WMH8"/>
<reference evidence="2" key="1">
    <citation type="journal article" date="2020" name="Stud. Mycol.">
        <title>101 Dothideomycetes genomes: a test case for predicting lifestyles and emergence of pathogens.</title>
        <authorList>
            <person name="Haridas S."/>
            <person name="Albert R."/>
            <person name="Binder M."/>
            <person name="Bloem J."/>
            <person name="Labutti K."/>
            <person name="Salamov A."/>
            <person name="Andreopoulos B."/>
            <person name="Baker S."/>
            <person name="Barry K."/>
            <person name="Bills G."/>
            <person name="Bluhm B."/>
            <person name="Cannon C."/>
            <person name="Castanera R."/>
            <person name="Culley D."/>
            <person name="Daum C."/>
            <person name="Ezra D."/>
            <person name="Gonzalez J."/>
            <person name="Henrissat B."/>
            <person name="Kuo A."/>
            <person name="Liang C."/>
            <person name="Lipzen A."/>
            <person name="Lutzoni F."/>
            <person name="Magnuson J."/>
            <person name="Mondo S."/>
            <person name="Nolan M."/>
            <person name="Ohm R."/>
            <person name="Pangilinan J."/>
            <person name="Park H.-J."/>
            <person name="Ramirez L."/>
            <person name="Alfaro M."/>
            <person name="Sun H."/>
            <person name="Tritt A."/>
            <person name="Yoshinaga Y."/>
            <person name="Zwiers L.-H."/>
            <person name="Turgeon B."/>
            <person name="Goodwin S."/>
            <person name="Spatafora J."/>
            <person name="Crous P."/>
            <person name="Grigoriev I."/>
        </authorList>
    </citation>
    <scope>NUCLEOTIDE SEQUENCE</scope>
    <source>
        <strain evidence="2">CBS 121739</strain>
    </source>
</reference>
<dbReference type="RefSeq" id="XP_033605878.1">
    <property type="nucleotide sequence ID" value="XM_033745149.1"/>
</dbReference>
<dbReference type="InterPro" id="IPR016181">
    <property type="entry name" value="Acyl_CoA_acyltransferase"/>
</dbReference>
<sequence>MNSLAVLPATPADIPILLDIYFTSFTNPLALVAFPPSSTSVQSWWAAMLNDEIQDPNSLFLKVVDPSLPEDGQIVAWAKWNRPHGKGIDMTLPEWPQDGDSELATRFFTGLAKEHERVMGSRGHYYLEILATSPVHQKRGAGSILMDAGVRSADEEGVEAYLEASPVSVGLYQKYGFEEVGKVEVDIKGHGQYANLCMRRKALEKRE</sequence>
<dbReference type="InterPro" id="IPR052523">
    <property type="entry name" value="Trichothecene_AcTrans"/>
</dbReference>